<protein>
    <submittedName>
        <fullName evidence="1">Uncharacterized protein</fullName>
    </submittedName>
</protein>
<evidence type="ECO:0000313" key="1">
    <source>
        <dbReference type="EMBL" id="OJA14938.1"/>
    </source>
</evidence>
<organism evidence="1 2">
    <name type="scientific">Rhizopogon vesiculosus</name>
    <dbReference type="NCBI Taxonomy" id="180088"/>
    <lineage>
        <taxon>Eukaryota</taxon>
        <taxon>Fungi</taxon>
        <taxon>Dikarya</taxon>
        <taxon>Basidiomycota</taxon>
        <taxon>Agaricomycotina</taxon>
        <taxon>Agaricomycetes</taxon>
        <taxon>Agaricomycetidae</taxon>
        <taxon>Boletales</taxon>
        <taxon>Suillineae</taxon>
        <taxon>Rhizopogonaceae</taxon>
        <taxon>Rhizopogon</taxon>
    </lineage>
</organism>
<dbReference type="OrthoDB" id="10388224at2759"/>
<evidence type="ECO:0000313" key="2">
    <source>
        <dbReference type="Proteomes" id="UP000183567"/>
    </source>
</evidence>
<dbReference type="InterPro" id="IPR011989">
    <property type="entry name" value="ARM-like"/>
</dbReference>
<dbReference type="AlphaFoldDB" id="A0A1J8QZM9"/>
<dbReference type="Proteomes" id="UP000183567">
    <property type="component" value="Unassembled WGS sequence"/>
</dbReference>
<name>A0A1J8QZM9_9AGAM</name>
<dbReference type="Gene3D" id="1.25.10.10">
    <property type="entry name" value="Leucine-rich Repeat Variant"/>
    <property type="match status" value="1"/>
</dbReference>
<dbReference type="EMBL" id="LVVM01003413">
    <property type="protein sequence ID" value="OJA14938.1"/>
    <property type="molecule type" value="Genomic_DNA"/>
</dbReference>
<accession>A0A1J8QZM9</accession>
<reference evidence="1 2" key="1">
    <citation type="submission" date="2016-03" db="EMBL/GenBank/DDBJ databases">
        <title>Comparative genomics of the ectomycorrhizal sister species Rhizopogon vinicolor and Rhizopogon vesiculosus (Basidiomycota: Boletales) reveals a divergence of the mating type B locus.</title>
        <authorList>
            <person name="Mujic A.B."/>
            <person name="Kuo A."/>
            <person name="Tritt A."/>
            <person name="Lipzen A."/>
            <person name="Chen C."/>
            <person name="Johnson J."/>
            <person name="Sharma A."/>
            <person name="Barry K."/>
            <person name="Grigoriev I.V."/>
            <person name="Spatafora J.W."/>
        </authorList>
    </citation>
    <scope>NUCLEOTIDE SEQUENCE [LARGE SCALE GENOMIC DNA]</scope>
    <source>
        <strain evidence="1 2">AM-OR11-056</strain>
    </source>
</reference>
<gene>
    <name evidence="1" type="ORF">AZE42_09378</name>
</gene>
<keyword evidence="2" id="KW-1185">Reference proteome</keyword>
<sequence length="214" mass="23164">MHPVQDFGPTIDDSDEYTASLRPLIKYTEGNHFDLRGISGFLSSPDPILQCAALQLLEHAAEWESTNFTKCMSETFGPVADLLDSKNFQVHCAALDTLKPFLESPHAADTIKSMLPRIIDAVLDSLNSPGPLVQLATVEMLDAAARSEEILVEFSAAVSRIPSVLPSMPTSTQVIALKVLEVSAGSSTRELVKAVADTVQSLIQPLSSLFRSLR</sequence>
<proteinExistence type="predicted"/>
<dbReference type="InterPro" id="IPR016024">
    <property type="entry name" value="ARM-type_fold"/>
</dbReference>
<dbReference type="SUPFAM" id="SSF48371">
    <property type="entry name" value="ARM repeat"/>
    <property type="match status" value="1"/>
</dbReference>
<comment type="caution">
    <text evidence="1">The sequence shown here is derived from an EMBL/GenBank/DDBJ whole genome shotgun (WGS) entry which is preliminary data.</text>
</comment>